<dbReference type="EMBL" id="UYSG01000008">
    <property type="protein sequence ID" value="VDL11698.1"/>
    <property type="molecule type" value="Genomic_DNA"/>
</dbReference>
<dbReference type="Gene3D" id="1.25.40.20">
    <property type="entry name" value="Ankyrin repeat-containing domain"/>
    <property type="match status" value="1"/>
</dbReference>
<evidence type="ECO:0000256" key="2">
    <source>
        <dbReference type="ARBA" id="ARBA00004906"/>
    </source>
</evidence>
<evidence type="ECO:0000313" key="15">
    <source>
        <dbReference type="EMBL" id="VDL11698.1"/>
    </source>
</evidence>
<dbReference type="SMART" id="SM00248">
    <property type="entry name" value="ANK"/>
    <property type="match status" value="4"/>
</dbReference>
<dbReference type="InterPro" id="IPR010606">
    <property type="entry name" value="Mib_Herc2"/>
</dbReference>
<keyword evidence="9" id="KW-0862">Zinc</keyword>
<dbReference type="OrthoDB" id="2122982at2759"/>
<dbReference type="PROSITE" id="PS01357">
    <property type="entry name" value="ZF_ZZ_1"/>
    <property type="match status" value="1"/>
</dbReference>
<dbReference type="Pfam" id="PF00569">
    <property type="entry name" value="ZZ"/>
    <property type="match status" value="1"/>
</dbReference>
<dbReference type="PROSITE" id="PS50297">
    <property type="entry name" value="ANK_REP_REGION"/>
    <property type="match status" value="1"/>
</dbReference>
<evidence type="ECO:0000256" key="10">
    <source>
        <dbReference type="PROSITE-ProRule" id="PRU00023"/>
    </source>
</evidence>
<dbReference type="InterPro" id="IPR000433">
    <property type="entry name" value="Znf_ZZ"/>
</dbReference>
<proteinExistence type="predicted"/>
<dbReference type="Gene3D" id="3.30.60.90">
    <property type="match status" value="1"/>
</dbReference>
<protein>
    <submittedName>
        <fullName evidence="17">RING-type E3 ubiquitin transferase</fullName>
    </submittedName>
</protein>
<reference evidence="15 16" key="2">
    <citation type="submission" date="2018-11" db="EMBL/GenBank/DDBJ databases">
        <authorList>
            <consortium name="Pathogen Informatics"/>
        </authorList>
    </citation>
    <scope>NUCLEOTIDE SEQUENCE [LARGE SCALE GENOMIC DNA]</scope>
</reference>
<evidence type="ECO:0000256" key="3">
    <source>
        <dbReference type="ARBA" id="ARBA00022490"/>
    </source>
</evidence>
<dbReference type="SUPFAM" id="SSF159034">
    <property type="entry name" value="Mib/herc2 domain-like"/>
    <property type="match status" value="2"/>
</dbReference>
<dbReference type="SUPFAM" id="SSF48403">
    <property type="entry name" value="Ankyrin repeat"/>
    <property type="match status" value="1"/>
</dbReference>
<dbReference type="GO" id="GO:0005737">
    <property type="term" value="C:cytoplasm"/>
    <property type="evidence" value="ECO:0007669"/>
    <property type="project" value="UniProtKB-SubCell"/>
</dbReference>
<feature type="region of interest" description="Disordered" evidence="12">
    <location>
        <begin position="196"/>
        <end position="215"/>
    </location>
</feature>
<dbReference type="STRING" id="6216.A0A158QBJ4"/>
<dbReference type="GO" id="GO:0004842">
    <property type="term" value="F:ubiquitin-protein transferase activity"/>
    <property type="evidence" value="ECO:0007669"/>
    <property type="project" value="InterPro"/>
</dbReference>
<gene>
    <name evidence="15" type="ORF">HDID_LOCUS80</name>
</gene>
<dbReference type="Pfam" id="PF00023">
    <property type="entry name" value="Ank"/>
    <property type="match status" value="1"/>
</dbReference>
<evidence type="ECO:0000259" key="13">
    <source>
        <dbReference type="PROSITE" id="PS50135"/>
    </source>
</evidence>
<feature type="compositionally biased region" description="Polar residues" evidence="12">
    <location>
        <begin position="559"/>
        <end position="574"/>
    </location>
</feature>
<evidence type="ECO:0000313" key="17">
    <source>
        <dbReference type="WBParaSite" id="HDID_0000007901-mRNA-1"/>
    </source>
</evidence>
<name>A0A158QBJ4_HYMDI</name>
<evidence type="ECO:0000256" key="12">
    <source>
        <dbReference type="SAM" id="MobiDB-lite"/>
    </source>
</evidence>
<dbReference type="Proteomes" id="UP000274504">
    <property type="component" value="Unassembled WGS sequence"/>
</dbReference>
<evidence type="ECO:0000256" key="11">
    <source>
        <dbReference type="PROSITE-ProRule" id="PRU00228"/>
    </source>
</evidence>
<dbReference type="GO" id="GO:0016567">
    <property type="term" value="P:protein ubiquitination"/>
    <property type="evidence" value="ECO:0007669"/>
    <property type="project" value="UniProtKB-UniPathway"/>
</dbReference>
<evidence type="ECO:0000256" key="7">
    <source>
        <dbReference type="ARBA" id="ARBA00022771"/>
    </source>
</evidence>
<feature type="repeat" description="ANK" evidence="10">
    <location>
        <begin position="625"/>
        <end position="657"/>
    </location>
</feature>
<dbReference type="UniPathway" id="UPA00143"/>
<sequence>MNSHYNDLSLCASGIGCRVVRGPDWKWGNQDGGNGHVGSLRRFEARGEAVVLWDSGIVANYRCGALGFDLRVLDSSPTGRRHLDTICEGCNESPIYGIRWKCMLCLNVDLCSSCYHGDKHCLSHPFLRITTPHGVRVAVGRRSKAQKTDAVGLFPRARVVRGFDWRWGTQDCATVIPATSVGSAGTGTSSLTNTLIPQTTSTGSSLTNPPTETATPCQGRIVDRRDWFQWAPKSAVSVAWDSGAYNVYRVGYMGMVDLKAVRPAKGGSYYAEHLPLLGDLRDLPSQSEMEISAASAAIAIPQAPSQPIDNIVWTASPRNRNQHVHTEVYEESGIIDPGDRIPLTDAEGGTRPSSVPIQRPRTSGGGSNSNARTLLSDLFCAGGGGGTSVTSEDGIVPPGGGSPPVITSRPSPAARNRSQSGLAPIYRSSTLRLRPGAVIQLRLRSMVNENAIATATTPGSEYLSLPSVVERVDDSTGSVVLLIPQTGQRFTLTSSATAACQHQQPTQERVISRHASANATLLTRMRRRDSYARAAAAASTSTGCEGMATVGEAGLVENQQSQENTTSAQSGNQQDAHESSVPRSLLKQSSKQVAEELMFAAAEGNVKKITWLIKHREIDVNTHYAGATALHVACQSGHLNCVDVLLQHGADCRERDADGNQALHAAAQGGTLSVLRRIAATLSLLVEREPQPSSSNSTSPQVLTLPPDVNARNALRQTPLHLATVGRHLDCVRSLLEEFNALPSLQVSLLN</sequence>
<dbReference type="PANTHER" id="PTHR24202">
    <property type="entry name" value="E3 UBIQUITIN-PROTEIN LIGASE MIB2"/>
    <property type="match status" value="1"/>
</dbReference>
<dbReference type="PROSITE" id="PS51416">
    <property type="entry name" value="MIB_HERC2"/>
    <property type="match status" value="2"/>
</dbReference>
<dbReference type="WBParaSite" id="HDID_0000007901-mRNA-1">
    <property type="protein sequence ID" value="HDID_0000007901-mRNA-1"/>
    <property type="gene ID" value="HDID_0000007901"/>
</dbReference>
<evidence type="ECO:0000256" key="1">
    <source>
        <dbReference type="ARBA" id="ARBA00004496"/>
    </source>
</evidence>
<evidence type="ECO:0000256" key="6">
    <source>
        <dbReference type="ARBA" id="ARBA00022737"/>
    </source>
</evidence>
<accession>A0A158QBJ4</accession>
<feature type="region of interest" description="Disordered" evidence="12">
    <location>
        <begin position="386"/>
        <end position="422"/>
    </location>
</feature>
<feature type="region of interest" description="Disordered" evidence="12">
    <location>
        <begin position="332"/>
        <end position="370"/>
    </location>
</feature>
<evidence type="ECO:0000256" key="5">
    <source>
        <dbReference type="ARBA" id="ARBA00022723"/>
    </source>
</evidence>
<keyword evidence="5" id="KW-0479">Metal-binding</keyword>
<dbReference type="Pfam" id="PF06701">
    <property type="entry name" value="MIB_HERC2"/>
    <property type="match status" value="2"/>
</dbReference>
<comment type="subcellular location">
    <subcellularLocation>
        <location evidence="1">Cytoplasm</location>
    </subcellularLocation>
</comment>
<dbReference type="InterPro" id="IPR043145">
    <property type="entry name" value="Znf_ZZ_sf"/>
</dbReference>
<keyword evidence="4" id="KW-0808">Transferase</keyword>
<keyword evidence="8" id="KW-0833">Ubl conjugation pathway</keyword>
<dbReference type="SUPFAM" id="SSF57850">
    <property type="entry name" value="RING/U-box"/>
    <property type="match status" value="1"/>
</dbReference>
<dbReference type="InterPro" id="IPR002110">
    <property type="entry name" value="Ankyrin_rpt"/>
</dbReference>
<feature type="domain" description="MIB/HERC2" evidence="14">
    <location>
        <begin position="145"/>
        <end position="264"/>
    </location>
</feature>
<dbReference type="AlphaFoldDB" id="A0A158QBJ4"/>
<dbReference type="SMART" id="SM00291">
    <property type="entry name" value="ZnF_ZZ"/>
    <property type="match status" value="1"/>
</dbReference>
<reference evidence="17" key="1">
    <citation type="submission" date="2016-04" db="UniProtKB">
        <authorList>
            <consortium name="WormBaseParasite"/>
        </authorList>
    </citation>
    <scope>IDENTIFICATION</scope>
</reference>
<dbReference type="InterPro" id="IPR036770">
    <property type="entry name" value="Ankyrin_rpt-contain_sf"/>
</dbReference>
<keyword evidence="6" id="KW-0677">Repeat</keyword>
<feature type="domain" description="ZZ-type" evidence="13">
    <location>
        <begin position="82"/>
        <end position="134"/>
    </location>
</feature>
<evidence type="ECO:0000313" key="16">
    <source>
        <dbReference type="Proteomes" id="UP000274504"/>
    </source>
</evidence>
<evidence type="ECO:0000256" key="9">
    <source>
        <dbReference type="ARBA" id="ARBA00022833"/>
    </source>
</evidence>
<keyword evidence="3" id="KW-0963">Cytoplasm</keyword>
<evidence type="ECO:0000256" key="4">
    <source>
        <dbReference type="ARBA" id="ARBA00022679"/>
    </source>
</evidence>
<dbReference type="PROSITE" id="PS50088">
    <property type="entry name" value="ANK_REPEAT"/>
    <property type="match status" value="1"/>
</dbReference>
<keyword evidence="7 11" id="KW-0863">Zinc-finger</keyword>
<evidence type="ECO:0000259" key="14">
    <source>
        <dbReference type="PROSITE" id="PS51416"/>
    </source>
</evidence>
<feature type="region of interest" description="Disordered" evidence="12">
    <location>
        <begin position="559"/>
        <end position="587"/>
    </location>
</feature>
<dbReference type="Pfam" id="PF12796">
    <property type="entry name" value="Ank_2"/>
    <property type="match status" value="1"/>
</dbReference>
<evidence type="ECO:0000256" key="8">
    <source>
        <dbReference type="ARBA" id="ARBA00022786"/>
    </source>
</evidence>
<dbReference type="GO" id="GO:0008270">
    <property type="term" value="F:zinc ion binding"/>
    <property type="evidence" value="ECO:0007669"/>
    <property type="project" value="UniProtKB-KW"/>
</dbReference>
<dbReference type="InterPro" id="IPR037252">
    <property type="entry name" value="Mib_Herc2_sf"/>
</dbReference>
<dbReference type="PANTHER" id="PTHR24202:SF4">
    <property type="entry name" value="E3 UBIQUITIN-PROTEIN LIGASE MIB2-RELATED"/>
    <property type="match status" value="1"/>
</dbReference>
<keyword evidence="10" id="KW-0040">ANK repeat</keyword>
<dbReference type="PROSITE" id="PS50135">
    <property type="entry name" value="ZF_ZZ_2"/>
    <property type="match status" value="1"/>
</dbReference>
<feature type="domain" description="MIB/HERC2" evidence="14">
    <location>
        <begin position="5"/>
        <end position="76"/>
    </location>
</feature>
<comment type="pathway">
    <text evidence="2">Protein modification; protein ubiquitination.</text>
</comment>
<dbReference type="Gene3D" id="2.30.30.40">
    <property type="entry name" value="SH3 Domains"/>
    <property type="match status" value="2"/>
</dbReference>
<organism evidence="17">
    <name type="scientific">Hymenolepis diminuta</name>
    <name type="common">Rat tapeworm</name>
    <dbReference type="NCBI Taxonomy" id="6216"/>
    <lineage>
        <taxon>Eukaryota</taxon>
        <taxon>Metazoa</taxon>
        <taxon>Spiralia</taxon>
        <taxon>Lophotrochozoa</taxon>
        <taxon>Platyhelminthes</taxon>
        <taxon>Cestoda</taxon>
        <taxon>Eucestoda</taxon>
        <taxon>Cyclophyllidea</taxon>
        <taxon>Hymenolepididae</taxon>
        <taxon>Hymenolepis</taxon>
    </lineage>
</organism>